<reference evidence="1 2" key="1">
    <citation type="submission" date="2018-08" db="EMBL/GenBank/DDBJ databases">
        <title>Genome and evolution of the arbuscular mycorrhizal fungus Diversispora epigaea (formerly Glomus versiforme) and its bacterial endosymbionts.</title>
        <authorList>
            <person name="Sun X."/>
            <person name="Fei Z."/>
            <person name="Harrison M."/>
        </authorList>
    </citation>
    <scope>NUCLEOTIDE SEQUENCE [LARGE SCALE GENOMIC DNA]</scope>
    <source>
        <strain evidence="1 2">IT104</strain>
    </source>
</reference>
<organism evidence="1 2">
    <name type="scientific">Diversispora epigaea</name>
    <dbReference type="NCBI Taxonomy" id="1348612"/>
    <lineage>
        <taxon>Eukaryota</taxon>
        <taxon>Fungi</taxon>
        <taxon>Fungi incertae sedis</taxon>
        <taxon>Mucoromycota</taxon>
        <taxon>Glomeromycotina</taxon>
        <taxon>Glomeromycetes</taxon>
        <taxon>Diversisporales</taxon>
        <taxon>Diversisporaceae</taxon>
        <taxon>Diversispora</taxon>
    </lineage>
</organism>
<evidence type="ECO:0000313" key="2">
    <source>
        <dbReference type="Proteomes" id="UP000266861"/>
    </source>
</evidence>
<dbReference type="Proteomes" id="UP000266861">
    <property type="component" value="Unassembled WGS sequence"/>
</dbReference>
<proteinExistence type="predicted"/>
<sequence length="116" mass="12730">MRVILAKGKEESVILPALGTPVKDVWLLAFNVNIPLIKKEGDPTTDIGLEIETSNSHNFLESDENCSGTIHPSSFSKTNDFPQLDDLANNNSSLQLNDLRDSSHLNDLHGCMISLL</sequence>
<name>A0A397J3S6_9GLOM</name>
<dbReference type="OrthoDB" id="2473789at2759"/>
<accession>A0A397J3S6</accession>
<dbReference type="AlphaFoldDB" id="A0A397J3S6"/>
<protein>
    <submittedName>
        <fullName evidence="1">Uncharacterized protein</fullName>
    </submittedName>
</protein>
<gene>
    <name evidence="1" type="ORF">Glove_144g144</name>
</gene>
<evidence type="ECO:0000313" key="1">
    <source>
        <dbReference type="EMBL" id="RHZ79530.1"/>
    </source>
</evidence>
<keyword evidence="2" id="KW-1185">Reference proteome</keyword>
<dbReference type="EMBL" id="PQFF01000135">
    <property type="protein sequence ID" value="RHZ79530.1"/>
    <property type="molecule type" value="Genomic_DNA"/>
</dbReference>
<comment type="caution">
    <text evidence="1">The sequence shown here is derived from an EMBL/GenBank/DDBJ whole genome shotgun (WGS) entry which is preliminary data.</text>
</comment>